<organism evidence="1 2">
    <name type="scientific">Araneus ventricosus</name>
    <name type="common">Orbweaver spider</name>
    <name type="synonym">Epeira ventricosa</name>
    <dbReference type="NCBI Taxonomy" id="182803"/>
    <lineage>
        <taxon>Eukaryota</taxon>
        <taxon>Metazoa</taxon>
        <taxon>Ecdysozoa</taxon>
        <taxon>Arthropoda</taxon>
        <taxon>Chelicerata</taxon>
        <taxon>Arachnida</taxon>
        <taxon>Araneae</taxon>
        <taxon>Araneomorphae</taxon>
        <taxon>Entelegynae</taxon>
        <taxon>Araneoidea</taxon>
        <taxon>Araneidae</taxon>
        <taxon>Araneus</taxon>
    </lineage>
</organism>
<comment type="caution">
    <text evidence="1">The sequence shown here is derived from an EMBL/GenBank/DDBJ whole genome shotgun (WGS) entry which is preliminary data.</text>
</comment>
<gene>
    <name evidence="1" type="ORF">AVEN_164841_1</name>
</gene>
<protein>
    <submittedName>
        <fullName evidence="1">Uncharacterized protein</fullName>
    </submittedName>
</protein>
<evidence type="ECO:0000313" key="1">
    <source>
        <dbReference type="EMBL" id="GBM80164.1"/>
    </source>
</evidence>
<name>A0A4Y2IR70_ARAVE</name>
<dbReference type="EMBL" id="BGPR01002864">
    <property type="protein sequence ID" value="GBM80164.1"/>
    <property type="molecule type" value="Genomic_DNA"/>
</dbReference>
<dbReference type="AlphaFoldDB" id="A0A4Y2IR70"/>
<keyword evidence="2" id="KW-1185">Reference proteome</keyword>
<evidence type="ECO:0000313" key="2">
    <source>
        <dbReference type="Proteomes" id="UP000499080"/>
    </source>
</evidence>
<dbReference type="Proteomes" id="UP000499080">
    <property type="component" value="Unassembled WGS sequence"/>
</dbReference>
<reference evidence="1 2" key="1">
    <citation type="journal article" date="2019" name="Sci. Rep.">
        <title>Orb-weaving spider Araneus ventricosus genome elucidates the spidroin gene catalogue.</title>
        <authorList>
            <person name="Kono N."/>
            <person name="Nakamura H."/>
            <person name="Ohtoshi R."/>
            <person name="Moran D.A.P."/>
            <person name="Shinohara A."/>
            <person name="Yoshida Y."/>
            <person name="Fujiwara M."/>
            <person name="Mori M."/>
            <person name="Tomita M."/>
            <person name="Arakawa K."/>
        </authorList>
    </citation>
    <scope>NUCLEOTIDE SEQUENCE [LARGE SCALE GENOMIC DNA]</scope>
</reference>
<proteinExistence type="predicted"/>
<accession>A0A4Y2IR70</accession>
<sequence length="78" mass="8696">MTRTTPDPASPSPNFCITPGEEVYLRRSEIARFAAASDAIRVELIPDGAIRAAVNPLSYENKSFRCIAHEDYLRGSRR</sequence>